<dbReference type="GO" id="GO:0003677">
    <property type="term" value="F:DNA binding"/>
    <property type="evidence" value="ECO:0007669"/>
    <property type="project" value="UniProtKB-KW"/>
</dbReference>
<dbReference type="EMBL" id="FUXI01000010">
    <property type="protein sequence ID" value="SJZ65880.1"/>
    <property type="molecule type" value="Genomic_DNA"/>
</dbReference>
<dbReference type="Proteomes" id="UP000190328">
    <property type="component" value="Unassembled WGS sequence"/>
</dbReference>
<dbReference type="InterPro" id="IPR000055">
    <property type="entry name" value="Restrct_endonuc_typeI_TRD"/>
</dbReference>
<accession>A0A1T4MFM8</accession>
<evidence type="ECO:0000313" key="5">
    <source>
        <dbReference type="EMBL" id="SJZ65880.1"/>
    </source>
</evidence>
<feature type="domain" description="Type I restriction modification DNA specificity" evidence="4">
    <location>
        <begin position="28"/>
        <end position="158"/>
    </location>
</feature>
<dbReference type="SUPFAM" id="SSF116734">
    <property type="entry name" value="DNA methylase specificity domain"/>
    <property type="match status" value="1"/>
</dbReference>
<evidence type="ECO:0000256" key="3">
    <source>
        <dbReference type="ARBA" id="ARBA00023125"/>
    </source>
</evidence>
<sequence length="194" mass="22409">MKKAKLKNFVSVEAGISKSKIEARCSTILNDYYDIEAFQEDYFMIELIANEKQKEKNKEFLLKLGDVVINVSTHLAAIVSQKNVGKIFTNNFIRVRFTNVSLDSGYFLYLFNSYSEVKRQKLREVQGTNASQRIPIKSLEELEIPILPLETQRVIAKAYAQSVQLQKKLKDYGEHLEQMTSLILEENMANFLEE</sequence>
<keyword evidence="6" id="KW-1185">Reference proteome</keyword>
<dbReference type="OrthoDB" id="2589023at2"/>
<comment type="similarity">
    <text evidence="1">Belongs to the type-I restriction system S methylase family.</text>
</comment>
<dbReference type="Pfam" id="PF01420">
    <property type="entry name" value="Methylase_S"/>
    <property type="match status" value="1"/>
</dbReference>
<organism evidence="5 6">
    <name type="scientific">Pilibacter termitis</name>
    <dbReference type="NCBI Taxonomy" id="263852"/>
    <lineage>
        <taxon>Bacteria</taxon>
        <taxon>Bacillati</taxon>
        <taxon>Bacillota</taxon>
        <taxon>Bacilli</taxon>
        <taxon>Lactobacillales</taxon>
        <taxon>Enterococcaceae</taxon>
        <taxon>Pilibacter</taxon>
    </lineage>
</organism>
<protein>
    <submittedName>
        <fullName evidence="5">Type I restriction modification DNA specificity domain-containing protein</fullName>
    </submittedName>
</protein>
<gene>
    <name evidence="5" type="ORF">SAMN02745116_01075</name>
</gene>
<dbReference type="RefSeq" id="WP_159443216.1">
    <property type="nucleotide sequence ID" value="NZ_FUXI01000010.1"/>
</dbReference>
<keyword evidence="2" id="KW-0680">Restriction system</keyword>
<name>A0A1T4MFM8_9ENTE</name>
<dbReference type="Gene3D" id="3.90.220.20">
    <property type="entry name" value="DNA methylase specificity domains"/>
    <property type="match status" value="1"/>
</dbReference>
<dbReference type="InterPro" id="IPR044946">
    <property type="entry name" value="Restrct_endonuc_typeI_TRD_sf"/>
</dbReference>
<dbReference type="GO" id="GO:0009307">
    <property type="term" value="P:DNA restriction-modification system"/>
    <property type="evidence" value="ECO:0007669"/>
    <property type="project" value="UniProtKB-KW"/>
</dbReference>
<reference evidence="6" key="1">
    <citation type="submission" date="2017-02" db="EMBL/GenBank/DDBJ databases">
        <authorList>
            <person name="Varghese N."/>
            <person name="Submissions S."/>
        </authorList>
    </citation>
    <scope>NUCLEOTIDE SEQUENCE [LARGE SCALE GENOMIC DNA]</scope>
    <source>
        <strain evidence="6">ATCC BAA-1030</strain>
    </source>
</reference>
<dbReference type="AlphaFoldDB" id="A0A1T4MFM8"/>
<evidence type="ECO:0000313" key="6">
    <source>
        <dbReference type="Proteomes" id="UP000190328"/>
    </source>
</evidence>
<evidence type="ECO:0000256" key="2">
    <source>
        <dbReference type="ARBA" id="ARBA00022747"/>
    </source>
</evidence>
<dbReference type="STRING" id="263852.SAMN02745116_01075"/>
<evidence type="ECO:0000256" key="1">
    <source>
        <dbReference type="ARBA" id="ARBA00010923"/>
    </source>
</evidence>
<keyword evidence="3" id="KW-0238">DNA-binding</keyword>
<proteinExistence type="inferred from homology"/>
<evidence type="ECO:0000259" key="4">
    <source>
        <dbReference type="Pfam" id="PF01420"/>
    </source>
</evidence>